<dbReference type="InterPro" id="IPR008183">
    <property type="entry name" value="Aldose_1/G6P_1-epimerase"/>
</dbReference>
<evidence type="ECO:0000256" key="6">
    <source>
        <dbReference type="SAM" id="MobiDB-lite"/>
    </source>
</evidence>
<dbReference type="InterPro" id="IPR047215">
    <property type="entry name" value="Galactose_mutarotase-like"/>
</dbReference>
<comment type="catalytic activity">
    <reaction evidence="5">
        <text>alpha-D-glucose = beta-D-glucose</text>
        <dbReference type="Rhea" id="RHEA:10264"/>
        <dbReference type="ChEBI" id="CHEBI:15903"/>
        <dbReference type="ChEBI" id="CHEBI:17925"/>
        <dbReference type="EC" id="5.1.3.3"/>
    </reaction>
</comment>
<feature type="signal peptide" evidence="7">
    <location>
        <begin position="1"/>
        <end position="30"/>
    </location>
</feature>
<dbReference type="PROSITE" id="PS51257">
    <property type="entry name" value="PROKAR_LIPOPROTEIN"/>
    <property type="match status" value="1"/>
</dbReference>
<feature type="region of interest" description="Disordered" evidence="6">
    <location>
        <begin position="31"/>
        <end position="57"/>
    </location>
</feature>
<protein>
    <recommendedName>
        <fullName evidence="5">Aldose 1-epimerase</fullName>
        <ecNumber evidence="5">5.1.3.3</ecNumber>
    </recommendedName>
</protein>
<evidence type="ECO:0000313" key="9">
    <source>
        <dbReference type="Proteomes" id="UP000661077"/>
    </source>
</evidence>
<dbReference type="CDD" id="cd09019">
    <property type="entry name" value="galactose_mutarotase_like"/>
    <property type="match status" value="1"/>
</dbReference>
<evidence type="ECO:0000256" key="7">
    <source>
        <dbReference type="SAM" id="SignalP"/>
    </source>
</evidence>
<gene>
    <name evidence="8" type="ORF">JM946_29005</name>
</gene>
<dbReference type="InterPro" id="IPR014718">
    <property type="entry name" value="GH-type_carb-bd"/>
</dbReference>
<feature type="compositionally biased region" description="Pro residues" evidence="6">
    <location>
        <begin position="32"/>
        <end position="42"/>
    </location>
</feature>
<dbReference type="NCBIfam" id="NF008277">
    <property type="entry name" value="PRK11055.1"/>
    <property type="match status" value="1"/>
</dbReference>
<evidence type="ECO:0000256" key="4">
    <source>
        <dbReference type="ARBA" id="ARBA00023277"/>
    </source>
</evidence>
<comment type="caution">
    <text evidence="8">The sequence shown here is derived from an EMBL/GenBank/DDBJ whole genome shotgun (WGS) entry which is preliminary data.</text>
</comment>
<dbReference type="PANTHER" id="PTHR10091">
    <property type="entry name" value="ALDOSE-1-EPIMERASE"/>
    <property type="match status" value="1"/>
</dbReference>
<dbReference type="Pfam" id="PF01263">
    <property type="entry name" value="Aldose_epim"/>
    <property type="match status" value="1"/>
</dbReference>
<dbReference type="Gene3D" id="2.70.98.10">
    <property type="match status" value="1"/>
</dbReference>
<name>A0ABS1X6F9_9GAMM</name>
<evidence type="ECO:0000256" key="3">
    <source>
        <dbReference type="ARBA" id="ARBA00023235"/>
    </source>
</evidence>
<keyword evidence="3 5" id="KW-0413">Isomerase</keyword>
<dbReference type="RefSeq" id="WP_203170963.1">
    <property type="nucleotide sequence ID" value="NZ_JAEVLS010000010.1"/>
</dbReference>
<dbReference type="PIRSF" id="PIRSF005096">
    <property type="entry name" value="GALM"/>
    <property type="match status" value="1"/>
</dbReference>
<keyword evidence="4 5" id="KW-0119">Carbohydrate metabolism</keyword>
<accession>A0ABS1X6F9</accession>
<comment type="pathway">
    <text evidence="1 5">Carbohydrate metabolism; hexose metabolism.</text>
</comment>
<dbReference type="InterPro" id="IPR015443">
    <property type="entry name" value="Aldose_1-epimerase"/>
</dbReference>
<proteinExistence type="inferred from homology"/>
<dbReference type="EMBL" id="JAEVLS010000010">
    <property type="protein sequence ID" value="MBM0108790.1"/>
    <property type="molecule type" value="Genomic_DNA"/>
</dbReference>
<dbReference type="SUPFAM" id="SSF74650">
    <property type="entry name" value="Galactose mutarotase-like"/>
    <property type="match status" value="1"/>
</dbReference>
<keyword evidence="7" id="KW-0732">Signal</keyword>
<feature type="chain" id="PRO_5045794655" description="Aldose 1-epimerase" evidence="7">
    <location>
        <begin position="31"/>
        <end position="400"/>
    </location>
</feature>
<reference evidence="8 9" key="1">
    <citation type="journal article" date="2021" name="Int. J. Syst. Evol. Microbiol.">
        <title>Steroidobacter gossypii sp. nov., isolated from soil of cotton cropping field.</title>
        <authorList>
            <person name="Huang R."/>
            <person name="Yang S."/>
            <person name="Zhen C."/>
            <person name="Liu W."/>
        </authorList>
    </citation>
    <scope>NUCLEOTIDE SEQUENCE [LARGE SCALE GENOMIC DNA]</scope>
    <source>
        <strain evidence="8 9">S1-65</strain>
    </source>
</reference>
<comment type="similarity">
    <text evidence="2 5">Belongs to the aldose epimerase family.</text>
</comment>
<dbReference type="PANTHER" id="PTHR10091:SF0">
    <property type="entry name" value="GALACTOSE MUTAROTASE"/>
    <property type="match status" value="1"/>
</dbReference>
<evidence type="ECO:0000256" key="2">
    <source>
        <dbReference type="ARBA" id="ARBA00006206"/>
    </source>
</evidence>
<organism evidence="8 9">
    <name type="scientific">Steroidobacter gossypii</name>
    <dbReference type="NCBI Taxonomy" id="2805490"/>
    <lineage>
        <taxon>Bacteria</taxon>
        <taxon>Pseudomonadati</taxon>
        <taxon>Pseudomonadota</taxon>
        <taxon>Gammaproteobacteria</taxon>
        <taxon>Steroidobacterales</taxon>
        <taxon>Steroidobacteraceae</taxon>
        <taxon>Steroidobacter</taxon>
    </lineage>
</organism>
<dbReference type="Proteomes" id="UP000661077">
    <property type="component" value="Unassembled WGS sequence"/>
</dbReference>
<dbReference type="InterPro" id="IPR011013">
    <property type="entry name" value="Gal_mutarotase_sf_dom"/>
</dbReference>
<sequence length="400" mass="43749">MKNADLSPGRARAWSVLACLLLAGALAGCAKEPPPAPKPPPTPEEKSKNTISKAPFGTLPDGTAVDLFTMVNANGMEVRATNYGGIITALLVPDGSGKVSDITLGLQSFEDYLKNPPYFGAIIGRYGNRIAKGQFKIDGQTYKLPKNDGPNTLHGGVKGFDKVVWQAEPFEKEDAVGVIFTYTSKDGEEGFPGNLQTRVTYTLTDKNELSFDYHATTDKPTVVNLTQHAYFNLAGDGNGDVLGHEFTLYANEYTPVNKQLIPTGKLAPVTDTPFDFRNKVKLADRVNADHEQIKFAGGIDHNFVLNRKQPGLMLAARVSEPTTRRVMEVHTTEPGVQFYTGNFLDDKLAAKPGKPYAKHSGFCLETQHYPDSPNQPEFPSTVLRPGEEYNSKTVYTFSVR</sequence>
<keyword evidence="9" id="KW-1185">Reference proteome</keyword>
<evidence type="ECO:0000256" key="1">
    <source>
        <dbReference type="ARBA" id="ARBA00005028"/>
    </source>
</evidence>
<dbReference type="EC" id="5.1.3.3" evidence="5"/>
<evidence type="ECO:0000313" key="8">
    <source>
        <dbReference type="EMBL" id="MBM0108790.1"/>
    </source>
</evidence>
<evidence type="ECO:0000256" key="5">
    <source>
        <dbReference type="PIRNR" id="PIRNR005096"/>
    </source>
</evidence>